<keyword evidence="3" id="KW-1185">Reference proteome</keyword>
<keyword evidence="1" id="KW-0732">Signal</keyword>
<dbReference type="CDD" id="cd20220">
    <property type="entry name" value="PFM_natterin-3-like"/>
    <property type="match status" value="1"/>
</dbReference>
<dbReference type="GeneTree" id="ENSGT00400000024875"/>
<sequence length="342" mass="38051">MNSSVVLLVLVLLAMASAQGSGRPLPRTKSDFDFEGTKLGWQQWTGSLPNGAVSIKNGYTKSLDYICNQSQFCVYTFGAEARRAADFSLLVNKDEFEILEWKQGHDGSVAWNALKTCENGDKYVGKNAYGLGKVSVSDRAFYLPWGAYEYKYPKDYMFLTINEDIQEDHLENVTYHTEGINVVEHPPKIMKNDSVKNQDCLAATVTVVITTSDNVEHRWHDTYGFSVASSTTFKTGIPQLAEAGIRFSVETDFAVTTGNTYSETTEHTVSLSMKVPPNSKCRVHMVGKKHGADIPYTAPLKRTYANGETKWTTITGIYRSVQISSVDGLLDRCERLSNVKPC</sequence>
<dbReference type="PANTHER" id="PTHR39244">
    <property type="entry name" value="NATTERIN-4"/>
    <property type="match status" value="1"/>
</dbReference>
<dbReference type="InterPro" id="IPR004991">
    <property type="entry name" value="Aerolysin-like"/>
</dbReference>
<feature type="chain" id="PRO_5018549580" evidence="1">
    <location>
        <begin position="19"/>
        <end position="342"/>
    </location>
</feature>
<dbReference type="PANTHER" id="PTHR39244:SF5">
    <property type="entry name" value="NATTERIN-3-LIKE"/>
    <property type="match status" value="1"/>
</dbReference>
<dbReference type="Pfam" id="PF03318">
    <property type="entry name" value="ETX_MTX2"/>
    <property type="match status" value="1"/>
</dbReference>
<feature type="signal peptide" evidence="1">
    <location>
        <begin position="1"/>
        <end position="18"/>
    </location>
</feature>
<accession>A0A3Q3DGU7</accession>
<dbReference type="Gene3D" id="2.170.15.10">
    <property type="entry name" value="Proaerolysin, chain A, domain 3"/>
    <property type="match status" value="1"/>
</dbReference>
<dbReference type="AlphaFoldDB" id="A0A3Q3DGU7"/>
<evidence type="ECO:0000256" key="1">
    <source>
        <dbReference type="SAM" id="SignalP"/>
    </source>
</evidence>
<dbReference type="STRING" id="109280.ENSHCOP00000011825"/>
<dbReference type="SUPFAM" id="SSF56973">
    <property type="entry name" value="Aerolisin/ETX pore-forming domain"/>
    <property type="match status" value="1"/>
</dbReference>
<name>A0A3Q3DGU7_HIPCM</name>
<protein>
    <submittedName>
        <fullName evidence="2">Uncharacterized protein</fullName>
    </submittedName>
</protein>
<proteinExistence type="predicted"/>
<evidence type="ECO:0000313" key="2">
    <source>
        <dbReference type="Ensembl" id="ENSHCOP00000011825.1"/>
    </source>
</evidence>
<dbReference type="Ensembl" id="ENSHCOT00000026709.1">
    <property type="protein sequence ID" value="ENSHCOP00000011825.1"/>
    <property type="gene ID" value="ENSHCOG00000014734.1"/>
</dbReference>
<reference evidence="2" key="2">
    <citation type="submission" date="2025-09" db="UniProtKB">
        <authorList>
            <consortium name="Ensembl"/>
        </authorList>
    </citation>
    <scope>IDENTIFICATION</scope>
</reference>
<dbReference type="Proteomes" id="UP000264820">
    <property type="component" value="Unplaced"/>
</dbReference>
<reference evidence="2" key="1">
    <citation type="submission" date="2025-08" db="UniProtKB">
        <authorList>
            <consortium name="Ensembl"/>
        </authorList>
    </citation>
    <scope>IDENTIFICATION</scope>
</reference>
<organism evidence="2 3">
    <name type="scientific">Hippocampus comes</name>
    <name type="common">Tiger tail seahorse</name>
    <dbReference type="NCBI Taxonomy" id="109280"/>
    <lineage>
        <taxon>Eukaryota</taxon>
        <taxon>Metazoa</taxon>
        <taxon>Chordata</taxon>
        <taxon>Craniata</taxon>
        <taxon>Vertebrata</taxon>
        <taxon>Euteleostomi</taxon>
        <taxon>Actinopterygii</taxon>
        <taxon>Neopterygii</taxon>
        <taxon>Teleostei</taxon>
        <taxon>Neoteleostei</taxon>
        <taxon>Acanthomorphata</taxon>
        <taxon>Syngnathiaria</taxon>
        <taxon>Syngnathiformes</taxon>
        <taxon>Syngnathoidei</taxon>
        <taxon>Syngnathidae</taxon>
        <taxon>Hippocampus</taxon>
    </lineage>
</organism>
<dbReference type="InterPro" id="IPR053237">
    <property type="entry name" value="Natterin_C"/>
</dbReference>
<evidence type="ECO:0000313" key="3">
    <source>
        <dbReference type="Proteomes" id="UP000264820"/>
    </source>
</evidence>